<reference evidence="3 4" key="1">
    <citation type="submission" date="2019-08" db="EMBL/GenBank/DDBJ databases">
        <title>In-depth cultivation of the pig gut microbiome towards novel bacterial diversity and tailored functional studies.</title>
        <authorList>
            <person name="Wylensek D."/>
            <person name="Hitch T.C.A."/>
            <person name="Clavel T."/>
        </authorList>
    </citation>
    <scope>NUCLEOTIDE SEQUENCE [LARGE SCALE GENOMIC DNA]</scope>
    <source>
        <strain evidence="3 4">LKV-178-WT-2A</strain>
    </source>
</reference>
<evidence type="ECO:0000313" key="4">
    <source>
        <dbReference type="Proteomes" id="UP000438914"/>
    </source>
</evidence>
<protein>
    <submittedName>
        <fullName evidence="3">Uncharacterized protein</fullName>
    </submittedName>
</protein>
<gene>
    <name evidence="3" type="ORF">FYJ73_06490</name>
</gene>
<keyword evidence="2" id="KW-0732">Signal</keyword>
<evidence type="ECO:0000256" key="1">
    <source>
        <dbReference type="SAM" id="Phobius"/>
    </source>
</evidence>
<keyword evidence="4" id="KW-1185">Reference proteome</keyword>
<keyword evidence="1" id="KW-1133">Transmembrane helix</keyword>
<comment type="caution">
    <text evidence="3">The sequence shown here is derived from an EMBL/GenBank/DDBJ whole genome shotgun (WGS) entry which is preliminary data.</text>
</comment>
<dbReference type="AlphaFoldDB" id="A0A7K0KEF3"/>
<proteinExistence type="predicted"/>
<dbReference type="Proteomes" id="UP000438914">
    <property type="component" value="Unassembled WGS sequence"/>
</dbReference>
<organism evidence="3 4">
    <name type="scientific">Hallella mizrahii</name>
    <dbReference type="NCBI Taxonomy" id="2606637"/>
    <lineage>
        <taxon>Bacteria</taxon>
        <taxon>Pseudomonadati</taxon>
        <taxon>Bacteroidota</taxon>
        <taxon>Bacteroidia</taxon>
        <taxon>Bacteroidales</taxon>
        <taxon>Prevotellaceae</taxon>
        <taxon>Hallella</taxon>
    </lineage>
</organism>
<dbReference type="EMBL" id="VUNG01000012">
    <property type="protein sequence ID" value="MST84317.1"/>
    <property type="molecule type" value="Genomic_DNA"/>
</dbReference>
<evidence type="ECO:0000256" key="2">
    <source>
        <dbReference type="SAM" id="SignalP"/>
    </source>
</evidence>
<evidence type="ECO:0000313" key="3">
    <source>
        <dbReference type="EMBL" id="MST84317.1"/>
    </source>
</evidence>
<accession>A0A7K0KEF3</accession>
<keyword evidence="1" id="KW-0472">Membrane</keyword>
<name>A0A7K0KEF3_9BACT</name>
<feature type="signal peptide" evidence="2">
    <location>
        <begin position="1"/>
        <end position="26"/>
    </location>
</feature>
<feature type="chain" id="PRO_5029886990" evidence="2">
    <location>
        <begin position="27"/>
        <end position="108"/>
    </location>
</feature>
<keyword evidence="1" id="KW-0812">Transmembrane</keyword>
<sequence length="108" mass="11448">MRFRTASCLLCAASCLLCAASCLLCAASCLLCVASCLCVQPLGLPLLCSGPVLALPQPSSCLAAVFLLSFILHHLSLSIEHSSFRHILWPRTMVSEAQQIGAVLYRAA</sequence>
<feature type="transmembrane region" description="Helical" evidence="1">
    <location>
        <begin position="62"/>
        <end position="79"/>
    </location>
</feature>